<dbReference type="EMBL" id="SNWM01000003">
    <property type="protein sequence ID" value="TDO21271.1"/>
    <property type="molecule type" value="Genomic_DNA"/>
</dbReference>
<proteinExistence type="predicted"/>
<organism evidence="2 3">
    <name type="scientific">Pedobacter duraquae</name>
    <dbReference type="NCBI Taxonomy" id="425511"/>
    <lineage>
        <taxon>Bacteria</taxon>
        <taxon>Pseudomonadati</taxon>
        <taxon>Bacteroidota</taxon>
        <taxon>Sphingobacteriia</taxon>
        <taxon>Sphingobacteriales</taxon>
        <taxon>Sphingobacteriaceae</taxon>
        <taxon>Pedobacter</taxon>
    </lineage>
</organism>
<dbReference type="RefSeq" id="WP_133555641.1">
    <property type="nucleotide sequence ID" value="NZ_SNWM01000003.1"/>
</dbReference>
<keyword evidence="1" id="KW-0472">Membrane</keyword>
<gene>
    <name evidence="2" type="ORF">CLV32_2375</name>
</gene>
<feature type="transmembrane region" description="Helical" evidence="1">
    <location>
        <begin position="161"/>
        <end position="180"/>
    </location>
</feature>
<protein>
    <submittedName>
        <fullName evidence="2">Uncharacterized protein</fullName>
    </submittedName>
</protein>
<feature type="transmembrane region" description="Helical" evidence="1">
    <location>
        <begin position="44"/>
        <end position="60"/>
    </location>
</feature>
<reference evidence="2 3" key="1">
    <citation type="submission" date="2019-03" db="EMBL/GenBank/DDBJ databases">
        <title>Genomic Encyclopedia of Archaeal and Bacterial Type Strains, Phase II (KMG-II): from individual species to whole genera.</title>
        <authorList>
            <person name="Goeker M."/>
        </authorList>
    </citation>
    <scope>NUCLEOTIDE SEQUENCE [LARGE SCALE GENOMIC DNA]</scope>
    <source>
        <strain evidence="2 3">DSM 19034</strain>
    </source>
</reference>
<dbReference type="Proteomes" id="UP000295499">
    <property type="component" value="Unassembled WGS sequence"/>
</dbReference>
<evidence type="ECO:0000313" key="3">
    <source>
        <dbReference type="Proteomes" id="UP000295499"/>
    </source>
</evidence>
<sequence length="205" mass="23393">MNIDELKAAWREDKAPEVNILTPQVIGRTSSAITKVRANMRNEFIGSILCSVILIWFSMTNQKTPLILNLTSIMLFTLLFLTAFYYFKFYTFYKSVGLSNLNLKESLSKAAYDLELNIELYKTYNFCITPLALIVSIIVIGRNEASDYIIHTLSTNLSIKSILIISVVMLGSFVITYFFITMHVKYSYTKYLAELKEVLNDLNAG</sequence>
<comment type="caution">
    <text evidence="2">The sequence shown here is derived from an EMBL/GenBank/DDBJ whole genome shotgun (WGS) entry which is preliminary data.</text>
</comment>
<keyword evidence="1" id="KW-1133">Transmembrane helix</keyword>
<feature type="transmembrane region" description="Helical" evidence="1">
    <location>
        <begin position="66"/>
        <end position="87"/>
    </location>
</feature>
<feature type="transmembrane region" description="Helical" evidence="1">
    <location>
        <begin position="123"/>
        <end position="141"/>
    </location>
</feature>
<evidence type="ECO:0000256" key="1">
    <source>
        <dbReference type="SAM" id="Phobius"/>
    </source>
</evidence>
<dbReference type="OrthoDB" id="1249607at2"/>
<keyword evidence="1" id="KW-0812">Transmembrane</keyword>
<dbReference type="AlphaFoldDB" id="A0A4R6IHA6"/>
<name>A0A4R6IHA6_9SPHI</name>
<keyword evidence="3" id="KW-1185">Reference proteome</keyword>
<evidence type="ECO:0000313" key="2">
    <source>
        <dbReference type="EMBL" id="TDO21271.1"/>
    </source>
</evidence>
<accession>A0A4R6IHA6</accession>